<accession>A0A540N0L1</accession>
<gene>
    <name evidence="1" type="ORF">C1H46_009791</name>
</gene>
<reference evidence="1 2" key="1">
    <citation type="journal article" date="2019" name="G3 (Bethesda)">
        <title>Sequencing of a Wild Apple (Malus baccata) Genome Unravels the Differences Between Cultivated and Wild Apple Species Regarding Disease Resistance and Cold Tolerance.</title>
        <authorList>
            <person name="Chen X."/>
        </authorList>
    </citation>
    <scope>NUCLEOTIDE SEQUENCE [LARGE SCALE GENOMIC DNA]</scope>
    <source>
        <strain evidence="2">cv. Shandingzi</strain>
        <tissue evidence="1">Leaves</tissue>
    </source>
</reference>
<proteinExistence type="predicted"/>
<dbReference type="EMBL" id="VIEB01000137">
    <property type="protein sequence ID" value="TQE04598.1"/>
    <property type="molecule type" value="Genomic_DNA"/>
</dbReference>
<protein>
    <submittedName>
        <fullName evidence="1">Uncharacterized protein</fullName>
    </submittedName>
</protein>
<sequence>MHLEFKIVTFHIDQQRGGDVPYMYMPTPHSMRYFGDSLASDSIGTLKLSEFEREHSQDG</sequence>
<organism evidence="1 2">
    <name type="scientific">Malus baccata</name>
    <name type="common">Siberian crab apple</name>
    <name type="synonym">Pyrus baccata</name>
    <dbReference type="NCBI Taxonomy" id="106549"/>
    <lineage>
        <taxon>Eukaryota</taxon>
        <taxon>Viridiplantae</taxon>
        <taxon>Streptophyta</taxon>
        <taxon>Embryophyta</taxon>
        <taxon>Tracheophyta</taxon>
        <taxon>Spermatophyta</taxon>
        <taxon>Magnoliopsida</taxon>
        <taxon>eudicotyledons</taxon>
        <taxon>Gunneridae</taxon>
        <taxon>Pentapetalae</taxon>
        <taxon>rosids</taxon>
        <taxon>fabids</taxon>
        <taxon>Rosales</taxon>
        <taxon>Rosaceae</taxon>
        <taxon>Amygdaloideae</taxon>
        <taxon>Maleae</taxon>
        <taxon>Malus</taxon>
    </lineage>
</organism>
<keyword evidence="2" id="KW-1185">Reference proteome</keyword>
<dbReference type="AlphaFoldDB" id="A0A540N0L1"/>
<evidence type="ECO:0000313" key="1">
    <source>
        <dbReference type="EMBL" id="TQE04598.1"/>
    </source>
</evidence>
<name>A0A540N0L1_MALBA</name>
<dbReference type="Proteomes" id="UP000315295">
    <property type="component" value="Unassembled WGS sequence"/>
</dbReference>
<comment type="caution">
    <text evidence="1">The sequence shown here is derived from an EMBL/GenBank/DDBJ whole genome shotgun (WGS) entry which is preliminary data.</text>
</comment>
<evidence type="ECO:0000313" key="2">
    <source>
        <dbReference type="Proteomes" id="UP000315295"/>
    </source>
</evidence>